<sequence>MASPTRGMHGLARLPSELWVLNLSGTLTDEETMRLSVLDESCFEAICSSTLVIGPAVPRDRRVLLWSQGPQKIILVAAEDEASLEDDVLQFFVTTMQRHGDKIKAIKSVESVFDTLPWWDAAAAGLQGAPRTFPALTDIDVGLLPVLKTFWHLGWKTPKLNTLTARLRSGDEPRLLDRPSDLHQPLTHLLAHSPLIRHIDVFPLPTHVCGSALDTRADSLEAVGGMVFIAHDQEMDRLVRGLPRIQPPATSKRIGIFDRNLAFESTLPASFDPARRRDESGAEVGPTLMQLLVELESRGYWPMAKGLVVTLKGSCAPADSCPAKLEGSIRDIVKRGIREAETVVMSYDEHSRPWDDSWELADSSGRPVVFHKTKYLIIKCVDLLRGYVGHDAIAGWTAGGWTSAEVLTLEKVEYQSVKDHTTNHKHRFTADGIHEKPLPPQLPMTQQEAEDQAAYAAAGVPTPVRPPPPTNHYVLSESLQRLLKTMPPTLHTVRLIRVPWWAAFDAFVCLSEGTAAQQTGEGGTKRVCLGALVIRTRVEDSPLVVPEKGGALWSTMQERLSLDTLVMNVKTEPNTVVLTVNTRQYEVSDDGDDIEPDEAKYPFLKWFTGDVRARYRMCHCGSGGSSCSSTTDGRMDVMLKSHLICHSLHSLTHWSA</sequence>
<dbReference type="InParanoid" id="A0A0G4FR66"/>
<accession>A0A0G4FR66</accession>
<dbReference type="VEuPathDB" id="CryptoDB:Vbra_21571"/>
<evidence type="ECO:0000313" key="1">
    <source>
        <dbReference type="EMBL" id="CEM16983.1"/>
    </source>
</evidence>
<reference evidence="1 2" key="1">
    <citation type="submission" date="2014-11" db="EMBL/GenBank/DDBJ databases">
        <authorList>
            <person name="Zhu J."/>
            <person name="Qi W."/>
            <person name="Song R."/>
        </authorList>
    </citation>
    <scope>NUCLEOTIDE SEQUENCE [LARGE SCALE GENOMIC DNA]</scope>
</reference>
<dbReference type="AlphaFoldDB" id="A0A0G4FR66"/>
<keyword evidence="2" id="KW-1185">Reference proteome</keyword>
<gene>
    <name evidence="1" type="ORF">Vbra_21571</name>
</gene>
<name>A0A0G4FR66_VITBC</name>
<dbReference type="PhylomeDB" id="A0A0G4FR66"/>
<dbReference type="Proteomes" id="UP000041254">
    <property type="component" value="Unassembled WGS sequence"/>
</dbReference>
<dbReference type="EMBL" id="CDMY01000488">
    <property type="protein sequence ID" value="CEM16983.1"/>
    <property type="molecule type" value="Genomic_DNA"/>
</dbReference>
<protein>
    <submittedName>
        <fullName evidence="1">Uncharacterized protein</fullName>
    </submittedName>
</protein>
<evidence type="ECO:0000313" key="2">
    <source>
        <dbReference type="Proteomes" id="UP000041254"/>
    </source>
</evidence>
<proteinExistence type="predicted"/>
<organism evidence="1 2">
    <name type="scientific">Vitrella brassicaformis (strain CCMP3155)</name>
    <dbReference type="NCBI Taxonomy" id="1169540"/>
    <lineage>
        <taxon>Eukaryota</taxon>
        <taxon>Sar</taxon>
        <taxon>Alveolata</taxon>
        <taxon>Colpodellida</taxon>
        <taxon>Vitrellaceae</taxon>
        <taxon>Vitrella</taxon>
    </lineage>
</organism>